<reference evidence="2" key="1">
    <citation type="submission" date="2021-06" db="EMBL/GenBank/DDBJ databases">
        <title>Parelaphostrongylus tenuis whole genome reference sequence.</title>
        <authorList>
            <person name="Garwood T.J."/>
            <person name="Larsen P.A."/>
            <person name="Fountain-Jones N.M."/>
            <person name="Garbe J.R."/>
            <person name="Macchietto M.G."/>
            <person name="Kania S.A."/>
            <person name="Gerhold R.W."/>
            <person name="Richards J.E."/>
            <person name="Wolf T.M."/>
        </authorList>
    </citation>
    <scope>NUCLEOTIDE SEQUENCE</scope>
    <source>
        <strain evidence="2">MNPRO001-30</strain>
        <tissue evidence="2">Meninges</tissue>
    </source>
</reference>
<feature type="compositionally biased region" description="Polar residues" evidence="1">
    <location>
        <begin position="26"/>
        <end position="36"/>
    </location>
</feature>
<sequence length="88" mass="9508">MSSRRKANPTRLTESELGDTVKHKSSTSLHNTTRMSGNHLLEQSKASQILITYEDMDSPPNPAATPPGTPIKSNASSISEHTSSMKEA</sequence>
<organism evidence="2 3">
    <name type="scientific">Parelaphostrongylus tenuis</name>
    <name type="common">Meningeal worm</name>
    <dbReference type="NCBI Taxonomy" id="148309"/>
    <lineage>
        <taxon>Eukaryota</taxon>
        <taxon>Metazoa</taxon>
        <taxon>Ecdysozoa</taxon>
        <taxon>Nematoda</taxon>
        <taxon>Chromadorea</taxon>
        <taxon>Rhabditida</taxon>
        <taxon>Rhabditina</taxon>
        <taxon>Rhabditomorpha</taxon>
        <taxon>Strongyloidea</taxon>
        <taxon>Metastrongylidae</taxon>
        <taxon>Parelaphostrongylus</taxon>
    </lineage>
</organism>
<protein>
    <submittedName>
        <fullName evidence="2">Uncharacterized protein</fullName>
    </submittedName>
</protein>
<dbReference type="AlphaFoldDB" id="A0AAD5RHY8"/>
<dbReference type="EMBL" id="JAHQIW010007478">
    <property type="protein sequence ID" value="KAJ1374684.1"/>
    <property type="molecule type" value="Genomic_DNA"/>
</dbReference>
<evidence type="ECO:0000313" key="2">
    <source>
        <dbReference type="EMBL" id="KAJ1374684.1"/>
    </source>
</evidence>
<name>A0AAD5RHY8_PARTN</name>
<accession>A0AAD5RHY8</accession>
<feature type="region of interest" description="Disordered" evidence="1">
    <location>
        <begin position="54"/>
        <end position="88"/>
    </location>
</feature>
<comment type="caution">
    <text evidence="2">The sequence shown here is derived from an EMBL/GenBank/DDBJ whole genome shotgun (WGS) entry which is preliminary data.</text>
</comment>
<gene>
    <name evidence="2" type="ORF">KIN20_037429</name>
</gene>
<keyword evidence="3" id="KW-1185">Reference proteome</keyword>
<dbReference type="Proteomes" id="UP001196413">
    <property type="component" value="Unassembled WGS sequence"/>
</dbReference>
<feature type="compositionally biased region" description="Pro residues" evidence="1">
    <location>
        <begin position="59"/>
        <end position="69"/>
    </location>
</feature>
<evidence type="ECO:0000313" key="3">
    <source>
        <dbReference type="Proteomes" id="UP001196413"/>
    </source>
</evidence>
<evidence type="ECO:0000256" key="1">
    <source>
        <dbReference type="SAM" id="MobiDB-lite"/>
    </source>
</evidence>
<feature type="region of interest" description="Disordered" evidence="1">
    <location>
        <begin position="1"/>
        <end position="41"/>
    </location>
</feature>
<proteinExistence type="predicted"/>
<feature type="compositionally biased region" description="Polar residues" evidence="1">
    <location>
        <begin position="71"/>
        <end position="82"/>
    </location>
</feature>